<dbReference type="GO" id="GO:0016831">
    <property type="term" value="F:carboxy-lyase activity"/>
    <property type="evidence" value="ECO:0007669"/>
    <property type="project" value="UniProtKB-KW"/>
</dbReference>
<dbReference type="EMBL" id="JAAEEH010000019">
    <property type="protein sequence ID" value="NDL67736.1"/>
    <property type="molecule type" value="Genomic_DNA"/>
</dbReference>
<accession>A0A7X5HWG6</accession>
<dbReference type="InterPro" id="IPR015424">
    <property type="entry name" value="PyrdxlP-dep_Trfase"/>
</dbReference>
<evidence type="ECO:0000259" key="6">
    <source>
        <dbReference type="Pfam" id="PF01276"/>
    </source>
</evidence>
<dbReference type="InterPro" id="IPR015421">
    <property type="entry name" value="PyrdxlP-dep_Trfase_major"/>
</dbReference>
<evidence type="ECO:0000259" key="7">
    <source>
        <dbReference type="Pfam" id="PF03711"/>
    </source>
</evidence>
<dbReference type="Gene3D" id="3.40.640.10">
    <property type="entry name" value="Type I PLP-dependent aspartate aminotransferase-like (Major domain)"/>
    <property type="match status" value="1"/>
</dbReference>
<proteinExistence type="inferred from homology"/>
<dbReference type="PANTHER" id="PTHR43277">
    <property type="entry name" value="ARGININE DECARBOXYLASE"/>
    <property type="match status" value="1"/>
</dbReference>
<evidence type="ECO:0000256" key="3">
    <source>
        <dbReference type="ARBA" id="ARBA00022793"/>
    </source>
</evidence>
<dbReference type="InterPro" id="IPR000310">
    <property type="entry name" value="Orn/Lys/Arg_deCO2ase_major_dom"/>
</dbReference>
<organism evidence="8 9">
    <name type="scientific">Anaerotalea alkaliphila</name>
    <dbReference type="NCBI Taxonomy" id="2662126"/>
    <lineage>
        <taxon>Bacteria</taxon>
        <taxon>Bacillati</taxon>
        <taxon>Bacillota</taxon>
        <taxon>Clostridia</taxon>
        <taxon>Eubacteriales</taxon>
        <taxon>Anaerotalea</taxon>
    </lineage>
</organism>
<dbReference type="Proteomes" id="UP000461585">
    <property type="component" value="Unassembled WGS sequence"/>
</dbReference>
<protein>
    <submittedName>
        <fullName evidence="8">Decarboxylase</fullName>
    </submittedName>
</protein>
<dbReference type="PANTHER" id="PTHR43277:SF4">
    <property type="entry name" value="ARGININE DECARBOXYLASE"/>
    <property type="match status" value="1"/>
</dbReference>
<name>A0A7X5HWG6_9FIRM</name>
<dbReference type="Pfam" id="PF01276">
    <property type="entry name" value="OKR_DC_1"/>
    <property type="match status" value="1"/>
</dbReference>
<comment type="similarity">
    <text evidence="2">Belongs to the Orn/Lys/Arg decarboxylase class-I family.</text>
</comment>
<dbReference type="InterPro" id="IPR052357">
    <property type="entry name" value="Orn_Lys_Arg_decarboxylase-I"/>
</dbReference>
<dbReference type="Gene3D" id="3.90.105.10">
    <property type="entry name" value="Molybdopterin biosynthesis moea protein, domain 2"/>
    <property type="match status" value="1"/>
</dbReference>
<keyword evidence="4" id="KW-0663">Pyridoxal phosphate</keyword>
<dbReference type="RefSeq" id="WP_162370461.1">
    <property type="nucleotide sequence ID" value="NZ_JAAEEH010000019.1"/>
</dbReference>
<keyword evidence="9" id="KW-1185">Reference proteome</keyword>
<feature type="domain" description="Orn/Lys/Arg decarboxylase C-terminal" evidence="7">
    <location>
        <begin position="415"/>
        <end position="453"/>
    </location>
</feature>
<dbReference type="SUPFAM" id="SSF53383">
    <property type="entry name" value="PLP-dependent transferases"/>
    <property type="match status" value="1"/>
</dbReference>
<evidence type="ECO:0000256" key="4">
    <source>
        <dbReference type="ARBA" id="ARBA00022898"/>
    </source>
</evidence>
<feature type="domain" description="Orn/Lys/Arg decarboxylases family 1 pyridoxal-P attachment site" evidence="6">
    <location>
        <begin position="5"/>
        <end position="276"/>
    </location>
</feature>
<evidence type="ECO:0000313" key="9">
    <source>
        <dbReference type="Proteomes" id="UP000461585"/>
    </source>
</evidence>
<evidence type="ECO:0000313" key="8">
    <source>
        <dbReference type="EMBL" id="NDL67736.1"/>
    </source>
</evidence>
<evidence type="ECO:0000256" key="5">
    <source>
        <dbReference type="ARBA" id="ARBA00023239"/>
    </source>
</evidence>
<evidence type="ECO:0000256" key="1">
    <source>
        <dbReference type="ARBA" id="ARBA00001933"/>
    </source>
</evidence>
<gene>
    <name evidence="8" type="ORF">GXN74_08260</name>
</gene>
<dbReference type="Pfam" id="PF03711">
    <property type="entry name" value="OKR_DC_1_C"/>
    <property type="match status" value="1"/>
</dbReference>
<dbReference type="AlphaFoldDB" id="A0A7X5HWG6"/>
<reference evidence="8 9" key="1">
    <citation type="submission" date="2020-01" db="EMBL/GenBank/DDBJ databases">
        <title>Anaeroalcalibacter tamaniensis gen. nov., sp. nov., moderately halophilic strictly anaerobic fermenter bacterium from mud volcano of Taman peninsula.</title>
        <authorList>
            <person name="Frolova A."/>
            <person name="Merkel A.Y."/>
            <person name="Slobodkin A.I."/>
        </authorList>
    </citation>
    <scope>NUCLEOTIDE SEQUENCE [LARGE SCALE GENOMIC DNA]</scope>
    <source>
        <strain evidence="8 9">F-3ap</strain>
    </source>
</reference>
<sequence length="475" mass="51706">MEELLFDRLQAYAREVYPMHMPGHKMGRISWMEDMHALDATEVPGLDHLLHEEGILGEAQRRVARICGADRTFFLVNGSTVGMLAALSASTRPGGEVLLARNCHQAVFNGAFLHRCIVHWCYPEQMDGLGIHGGILPEAVDKILREKPGIETVVVTSPTYEGVVSDIRGIARVVHGHGKVLVVDEAHGAHFVFGHGAPPSAISQGADLVVQSLHKTLPFFTQTALLHACGHRVDVDLVSRYLGIYQTSSPSYVFMAQMEKGMVRLDREKERFQEYAGHLERLRSGIEALEFGTLLGKRHQGFHGIQAVDLGKICLFTHAHLPNGAVLERFLRNQGVQLEMAGLGHVVAITSVADSREGFALLLQGLEKAKEFFKNSRGCAIMETGISGKEPFKQPVSTAPLTLFEAGTAPKRMCGLLEAEGSVSAAMVHVYPPGIPLLVPGERVEKKAIAILQECLESGLHVVGLEDGLLPVVAI</sequence>
<comment type="cofactor">
    <cofactor evidence="1">
        <name>pyridoxal 5'-phosphate</name>
        <dbReference type="ChEBI" id="CHEBI:597326"/>
    </cofactor>
</comment>
<keyword evidence="3" id="KW-0210">Decarboxylase</keyword>
<keyword evidence="5" id="KW-0456">Lyase</keyword>
<comment type="caution">
    <text evidence="8">The sequence shown here is derived from an EMBL/GenBank/DDBJ whole genome shotgun (WGS) entry which is preliminary data.</text>
</comment>
<dbReference type="InterPro" id="IPR008286">
    <property type="entry name" value="Prn/Lys/Arg_de-COase_C"/>
</dbReference>
<evidence type="ECO:0000256" key="2">
    <source>
        <dbReference type="ARBA" id="ARBA00010671"/>
    </source>
</evidence>